<evidence type="ECO:0000256" key="7">
    <source>
        <dbReference type="SAM" id="Coils"/>
    </source>
</evidence>
<dbReference type="PROSITE" id="PS50096">
    <property type="entry name" value="IQ"/>
    <property type="match status" value="2"/>
</dbReference>
<comment type="similarity">
    <text evidence="6">Belongs to the TRAFAC class myosin-kinesin ATPase superfamily. Myosin family.</text>
</comment>
<feature type="compositionally biased region" description="Polar residues" evidence="8">
    <location>
        <begin position="1210"/>
        <end position="1224"/>
    </location>
</feature>
<keyword evidence="2 6" id="KW-0067">ATP-binding</keyword>
<feature type="compositionally biased region" description="Polar residues" evidence="8">
    <location>
        <begin position="1282"/>
        <end position="1292"/>
    </location>
</feature>
<dbReference type="Gene3D" id="3.40.850.10">
    <property type="entry name" value="Kinesin motor domain"/>
    <property type="match status" value="1"/>
</dbReference>
<proteinExistence type="inferred from homology"/>
<dbReference type="EMBL" id="FR824124">
    <property type="protein sequence ID" value="CCA19817.1"/>
    <property type="molecule type" value="Genomic_DNA"/>
</dbReference>
<reference evidence="10" key="2">
    <citation type="submission" date="2011-02" db="EMBL/GenBank/DDBJ databases">
        <authorList>
            <person name="MacLean D."/>
        </authorList>
    </citation>
    <scope>NUCLEOTIDE SEQUENCE</scope>
</reference>
<dbReference type="GO" id="GO:0005524">
    <property type="term" value="F:ATP binding"/>
    <property type="evidence" value="ECO:0007669"/>
    <property type="project" value="UniProtKB-UniRule"/>
</dbReference>
<evidence type="ECO:0000256" key="1">
    <source>
        <dbReference type="ARBA" id="ARBA00022741"/>
    </source>
</evidence>
<keyword evidence="1 6" id="KW-0547">Nucleotide-binding</keyword>
<dbReference type="SMART" id="SM00015">
    <property type="entry name" value="IQ"/>
    <property type="match status" value="5"/>
</dbReference>
<feature type="compositionally biased region" description="Basic and acidic residues" evidence="8">
    <location>
        <begin position="1154"/>
        <end position="1163"/>
    </location>
</feature>
<dbReference type="PROSITE" id="PS51456">
    <property type="entry name" value="MYOSIN_MOTOR"/>
    <property type="match status" value="1"/>
</dbReference>
<feature type="compositionally biased region" description="Basic and acidic residues" evidence="8">
    <location>
        <begin position="1174"/>
        <end position="1193"/>
    </location>
</feature>
<feature type="coiled-coil region" evidence="7">
    <location>
        <begin position="956"/>
        <end position="1044"/>
    </location>
</feature>
<feature type="compositionally biased region" description="Polar residues" evidence="8">
    <location>
        <begin position="1379"/>
        <end position="1388"/>
    </location>
</feature>
<dbReference type="GO" id="GO:0000146">
    <property type="term" value="F:microfilament motor activity"/>
    <property type="evidence" value="ECO:0007669"/>
    <property type="project" value="TreeGrafter"/>
</dbReference>
<dbReference type="Pfam" id="PF00063">
    <property type="entry name" value="Myosin_head"/>
    <property type="match status" value="1"/>
</dbReference>
<dbReference type="GO" id="GO:0005737">
    <property type="term" value="C:cytoplasm"/>
    <property type="evidence" value="ECO:0007669"/>
    <property type="project" value="TreeGrafter"/>
</dbReference>
<sequence>MSYEQTNVYISNESVVWVQGTIVNENLPQKDCVVVVVDGDEHEESEKHPNQGSSFTVPRKNILLQNPLGDNGCNDMIDLNYLHEPAILYNLRQRFLSRLPYTYTGPICIAVNPYTWLDVYSLKNQMLYFEKDRNELPPHVYAVSAASYQHMRLFSQDQSILVSGESGAGKTETTKILMSHLAAAGPSFTQVKEGASDTQTIVQCVLQANPLMESFGNAKTSRNDNSSRFGKYSELQFNAIGQLIGAQSRTYLLEKSRVSIHGKDERKYHIFYQLLAAPDDIRANVRLKDARISDFPLLLDTRPEGEAEGARDSFVAIRNVLEESDPIEKLSHHDTERFAHTAQCLSTLGISAIDQLEIFKIVSAILYLSRLEFTASSKDDDVSEVVSDSMNTETANTICELLRMRPEALAKALTKREMSLYAVTETYQVPLNVRQAIGARTALAVALYSYLFDWLIKRVNNSTRALKPKQVTNKICILDIFGFEHFENNSFEQLCINFANEKLQQNFTNDVFKNIQVEYQEEGIQWKMVDFVDNASVVTLIEGRFGVLSLLNEECMRPKGNDAAFANKLRAHYHDHEAFESPRFTRDAFVINHYAGSVQYNTNGFLLKNSADALQQDLLGLIGKSRSEFLRNLFPEEMLKDAVQQQQDEKDSMVAQNAMRSSLPMRRRTSIVAETVSSQFKAQLNGLMEDIRRTNVHYVRCIKPNSQKNAQLFCKKRVTEQLRCAGIIEAIRISRSAYPNRMLQSIFVDRFRTIALILARQSIKKASCDLPETLLALEANLASLSAPELSQGELRPMTQKLLDAYLLPSQSELYQIGKTKIFFRNGVLEGLEEMRTAKLNAAAVILQRYAKKWMAQARFHATRQATIRIQTLYRCFRGRKLFLRQRLSIILIQSRVRCYNAQKLLKSKRRNYRATLIQNIVKMHFVRSRYLRMIRQVVQIQSLVRMFLAVRSFATLKEQTREDVKLENQIQFLKERLALEREARMELEQQASMSQRSSFQIQNAEALEGAESVIDQLRRENAALKEANVNIKAFNAQLRKEKEVMECGVYVNGASFAAANQRAIKLGEEIELMKSAHSRIKATHRVLKGQNLATTEKLISVQNAAHQLRQERDMLAESVHHLSTHSHQLEKENADLARANARLRLILRQDPELSRKHRDEVPHLTKLAHTLNTSHKDSTRNRAESTLEPRLDENGSSSGSPGSASPPQILRSSSVGVTDNSTQGPKAKRVVNLHDLVPVVEDTQSVGAHTDQNEASKLVLTTKLRQPTGEDGPIIEPESIMSHRQSNTSSMSEEPAVRFRVTLGLDQSTEDSSSQASSSDRHSIASFSSNSGITARPPAEIGFKPPQPGYRHNSAAMSRLQKRNSMGAIEFNFDQNGSSLQTSLTRSISGDRARPGRQFRGRENHNRSKNPMVPRRATTIGMGGKKIEL</sequence>
<dbReference type="Gene3D" id="1.10.10.820">
    <property type="match status" value="1"/>
</dbReference>
<dbReference type="SUPFAM" id="SSF52540">
    <property type="entry name" value="P-loop containing nucleoside triphosphate hydrolases"/>
    <property type="match status" value="1"/>
</dbReference>
<dbReference type="HOGENOM" id="CLU_000192_7_8_1"/>
<dbReference type="Gene3D" id="1.20.58.530">
    <property type="match status" value="1"/>
</dbReference>
<dbReference type="Gene3D" id="3.30.70.1590">
    <property type="match status" value="1"/>
</dbReference>
<evidence type="ECO:0000256" key="4">
    <source>
        <dbReference type="ARBA" id="ARBA00023175"/>
    </source>
</evidence>
<feature type="compositionally biased region" description="Basic and acidic residues" evidence="8">
    <location>
        <begin position="1389"/>
        <end position="1406"/>
    </location>
</feature>
<feature type="compositionally biased region" description="Low complexity" evidence="8">
    <location>
        <begin position="1310"/>
        <end position="1329"/>
    </location>
</feature>
<dbReference type="GO" id="GO:0016459">
    <property type="term" value="C:myosin complex"/>
    <property type="evidence" value="ECO:0007669"/>
    <property type="project" value="UniProtKB-KW"/>
</dbReference>
<dbReference type="GO" id="GO:0007015">
    <property type="term" value="P:actin filament organization"/>
    <property type="evidence" value="ECO:0007669"/>
    <property type="project" value="TreeGrafter"/>
</dbReference>
<keyword evidence="7" id="KW-0175">Coiled coil</keyword>
<dbReference type="PRINTS" id="PR00193">
    <property type="entry name" value="MYOSINHEAVY"/>
</dbReference>
<feature type="region of interest" description="Disordered" evidence="8">
    <location>
        <begin position="1154"/>
        <end position="1230"/>
    </location>
</feature>
<dbReference type="InterPro" id="IPR001609">
    <property type="entry name" value="Myosin_head_motor_dom-like"/>
</dbReference>
<keyword evidence="4 6" id="KW-0505">Motor protein</keyword>
<keyword evidence="3 6" id="KW-0518">Myosin</keyword>
<dbReference type="GO" id="GO:0016020">
    <property type="term" value="C:membrane"/>
    <property type="evidence" value="ECO:0007669"/>
    <property type="project" value="TreeGrafter"/>
</dbReference>
<name>F0WF35_9STRA</name>
<dbReference type="InterPro" id="IPR027417">
    <property type="entry name" value="P-loop_NTPase"/>
</dbReference>
<dbReference type="Gene3D" id="1.20.5.190">
    <property type="match status" value="2"/>
</dbReference>
<dbReference type="Pfam" id="PF00612">
    <property type="entry name" value="IQ"/>
    <property type="match status" value="1"/>
</dbReference>
<protein>
    <submittedName>
        <fullName evidence="10">Myosinlike protein putative</fullName>
    </submittedName>
</protein>
<dbReference type="GO" id="GO:0051015">
    <property type="term" value="F:actin filament binding"/>
    <property type="evidence" value="ECO:0007669"/>
    <property type="project" value="TreeGrafter"/>
</dbReference>
<dbReference type="Gene3D" id="1.20.120.720">
    <property type="entry name" value="Myosin VI head, motor domain, U50 subdomain"/>
    <property type="match status" value="1"/>
</dbReference>
<feature type="coiled-coil region" evidence="7">
    <location>
        <begin position="1122"/>
        <end position="1149"/>
    </location>
</feature>
<dbReference type="InterPro" id="IPR036961">
    <property type="entry name" value="Kinesin_motor_dom_sf"/>
</dbReference>
<evidence type="ECO:0000256" key="8">
    <source>
        <dbReference type="SAM" id="MobiDB-lite"/>
    </source>
</evidence>
<dbReference type="CDD" id="cd00124">
    <property type="entry name" value="MYSc"/>
    <property type="match status" value="1"/>
</dbReference>
<dbReference type="InterPro" id="IPR000048">
    <property type="entry name" value="IQ_motif_EF-hand-BS"/>
</dbReference>
<evidence type="ECO:0000256" key="3">
    <source>
        <dbReference type="ARBA" id="ARBA00023123"/>
    </source>
</evidence>
<dbReference type="PANTHER" id="PTHR13140:SF706">
    <property type="entry name" value="DILUTE CLASS UNCONVENTIONAL MYOSIN, ISOFORM C"/>
    <property type="match status" value="1"/>
</dbReference>
<reference evidence="10" key="1">
    <citation type="journal article" date="2011" name="PLoS Biol.">
        <title>Gene gain and loss during evolution of obligate parasitism in the white rust pathogen of Arabidopsis thaliana.</title>
        <authorList>
            <person name="Kemen E."/>
            <person name="Gardiner A."/>
            <person name="Schultz-Larsen T."/>
            <person name="Kemen A.C."/>
            <person name="Balmuth A.L."/>
            <person name="Robert-Seilaniantz A."/>
            <person name="Bailey K."/>
            <person name="Holub E."/>
            <person name="Studholme D.J."/>
            <person name="Maclean D."/>
            <person name="Jones J.D."/>
        </authorList>
    </citation>
    <scope>NUCLEOTIDE SEQUENCE</scope>
</reference>
<evidence type="ECO:0000313" key="10">
    <source>
        <dbReference type="EMBL" id="CCA19817.1"/>
    </source>
</evidence>
<accession>F0WF35</accession>
<evidence type="ECO:0000259" key="9">
    <source>
        <dbReference type="PROSITE" id="PS51456"/>
    </source>
</evidence>
<organism evidence="10">
    <name type="scientific">Albugo laibachii Nc14</name>
    <dbReference type="NCBI Taxonomy" id="890382"/>
    <lineage>
        <taxon>Eukaryota</taxon>
        <taxon>Sar</taxon>
        <taxon>Stramenopiles</taxon>
        <taxon>Oomycota</taxon>
        <taxon>Peronosporomycetes</taxon>
        <taxon>Albuginales</taxon>
        <taxon>Albuginaceae</taxon>
        <taxon>Albugo</taxon>
    </lineage>
</organism>
<dbReference type="PANTHER" id="PTHR13140">
    <property type="entry name" value="MYOSIN"/>
    <property type="match status" value="1"/>
</dbReference>
<feature type="region of interest" description="Actin-binding" evidence="6">
    <location>
        <begin position="684"/>
        <end position="706"/>
    </location>
</feature>
<feature type="compositionally biased region" description="Low complexity" evidence="8">
    <location>
        <begin position="1195"/>
        <end position="1207"/>
    </location>
</feature>
<gene>
    <name evidence="10" type="primary">AlNc14C79G5229</name>
    <name evidence="10" type="ORF">ALNC14_059600</name>
</gene>
<feature type="binding site" evidence="6">
    <location>
        <begin position="164"/>
        <end position="171"/>
    </location>
    <ligand>
        <name>ATP</name>
        <dbReference type="ChEBI" id="CHEBI:30616"/>
    </ligand>
</feature>
<evidence type="ECO:0000256" key="2">
    <source>
        <dbReference type="ARBA" id="ARBA00022840"/>
    </source>
</evidence>
<evidence type="ECO:0000256" key="5">
    <source>
        <dbReference type="ARBA" id="ARBA00023203"/>
    </source>
</evidence>
<evidence type="ECO:0000256" key="6">
    <source>
        <dbReference type="PROSITE-ProRule" id="PRU00782"/>
    </source>
</evidence>
<feature type="region of interest" description="Disordered" evidence="8">
    <location>
        <begin position="1243"/>
        <end position="1353"/>
    </location>
</feature>
<feature type="domain" description="Myosin motor" evidence="9">
    <location>
        <begin position="71"/>
        <end position="836"/>
    </location>
</feature>
<keyword evidence="5 6" id="KW-0009">Actin-binding</keyword>
<dbReference type="SMART" id="SM00242">
    <property type="entry name" value="MYSc"/>
    <property type="match status" value="1"/>
</dbReference>
<feature type="region of interest" description="Disordered" evidence="8">
    <location>
        <begin position="1379"/>
        <end position="1429"/>
    </location>
</feature>